<reference evidence="2" key="2">
    <citation type="journal article" date="2015" name="Fish Shellfish Immunol.">
        <title>Early steps in the European eel (Anguilla anguilla)-Vibrio vulnificus interaction in the gills: Role of the RtxA13 toxin.</title>
        <authorList>
            <person name="Callol A."/>
            <person name="Pajuelo D."/>
            <person name="Ebbesson L."/>
            <person name="Teles M."/>
            <person name="MacKenzie S."/>
            <person name="Amaro C."/>
        </authorList>
    </citation>
    <scope>NUCLEOTIDE SEQUENCE</scope>
</reference>
<dbReference type="AlphaFoldDB" id="A0A0E9XHW7"/>
<name>A0A0E9XHW7_ANGAN</name>
<evidence type="ECO:0000256" key="1">
    <source>
        <dbReference type="SAM" id="Phobius"/>
    </source>
</evidence>
<keyword evidence="1" id="KW-0472">Membrane</keyword>
<keyword evidence="1" id="KW-1133">Transmembrane helix</keyword>
<sequence>MPILRTSLPAKNNIIWFLGTVHLHMVVNWSCYSLVLPYWGSCRDF</sequence>
<feature type="transmembrane region" description="Helical" evidence="1">
    <location>
        <begin position="14"/>
        <end position="39"/>
    </location>
</feature>
<proteinExistence type="predicted"/>
<dbReference type="EMBL" id="GBXM01006333">
    <property type="protein sequence ID" value="JAI02245.1"/>
    <property type="molecule type" value="Transcribed_RNA"/>
</dbReference>
<reference evidence="2" key="1">
    <citation type="submission" date="2014-11" db="EMBL/GenBank/DDBJ databases">
        <authorList>
            <person name="Amaro Gonzalez C."/>
        </authorList>
    </citation>
    <scope>NUCLEOTIDE SEQUENCE</scope>
</reference>
<evidence type="ECO:0000313" key="2">
    <source>
        <dbReference type="EMBL" id="JAI02245.1"/>
    </source>
</evidence>
<keyword evidence="1" id="KW-0812">Transmembrane</keyword>
<protein>
    <submittedName>
        <fullName evidence="2">Uncharacterized protein</fullName>
    </submittedName>
</protein>
<accession>A0A0E9XHW7</accession>
<organism evidence="2">
    <name type="scientific">Anguilla anguilla</name>
    <name type="common">European freshwater eel</name>
    <name type="synonym">Muraena anguilla</name>
    <dbReference type="NCBI Taxonomy" id="7936"/>
    <lineage>
        <taxon>Eukaryota</taxon>
        <taxon>Metazoa</taxon>
        <taxon>Chordata</taxon>
        <taxon>Craniata</taxon>
        <taxon>Vertebrata</taxon>
        <taxon>Euteleostomi</taxon>
        <taxon>Actinopterygii</taxon>
        <taxon>Neopterygii</taxon>
        <taxon>Teleostei</taxon>
        <taxon>Anguilliformes</taxon>
        <taxon>Anguillidae</taxon>
        <taxon>Anguilla</taxon>
    </lineage>
</organism>